<gene>
    <name evidence="2" type="ORF">B0A48_07040</name>
</gene>
<accession>A0A1V8T7F2</accession>
<keyword evidence="3" id="KW-1185">Reference proteome</keyword>
<evidence type="ECO:0000313" key="3">
    <source>
        <dbReference type="Proteomes" id="UP000192596"/>
    </source>
</evidence>
<organism evidence="2 3">
    <name type="scientific">Cryoendolithus antarcticus</name>
    <dbReference type="NCBI Taxonomy" id="1507870"/>
    <lineage>
        <taxon>Eukaryota</taxon>
        <taxon>Fungi</taxon>
        <taxon>Dikarya</taxon>
        <taxon>Ascomycota</taxon>
        <taxon>Pezizomycotina</taxon>
        <taxon>Dothideomycetes</taxon>
        <taxon>Dothideomycetidae</taxon>
        <taxon>Cladosporiales</taxon>
        <taxon>Cladosporiaceae</taxon>
        <taxon>Cryoendolithus</taxon>
    </lineage>
</organism>
<proteinExistence type="predicted"/>
<dbReference type="InParanoid" id="A0A1V8T7F2"/>
<keyword evidence="1" id="KW-0472">Membrane</keyword>
<dbReference type="AlphaFoldDB" id="A0A1V8T7F2"/>
<evidence type="ECO:0000256" key="1">
    <source>
        <dbReference type="SAM" id="Phobius"/>
    </source>
</evidence>
<protein>
    <submittedName>
        <fullName evidence="2">Uncharacterized protein</fullName>
    </submittedName>
</protein>
<keyword evidence="1" id="KW-0812">Transmembrane</keyword>
<keyword evidence="1" id="KW-1133">Transmembrane helix</keyword>
<sequence length="190" mass="20563">MSARADHERLSELPKDLPKVSRTRELMDWYTTAGQMAGGLAFKSLIECGTTQEALEATALGLALALNRGLTRALAERQSARQRTSMSGGREDLVGISLPTYVRPDWVDHITQTQTGSGEDALTLDALSHSPNPVRKLIRGAQTMDVLRLVLMLGCWVTCSLATLAWSLLILYTPGHAGVLGRLGLASVQH</sequence>
<reference evidence="3" key="1">
    <citation type="submission" date="2017-03" db="EMBL/GenBank/DDBJ databases">
        <title>Genomes of endolithic fungi from Antarctica.</title>
        <authorList>
            <person name="Coleine C."/>
            <person name="Masonjones S."/>
            <person name="Stajich J.E."/>
        </authorList>
    </citation>
    <scope>NUCLEOTIDE SEQUENCE [LARGE SCALE GENOMIC DNA]</scope>
    <source>
        <strain evidence="3">CCFEE 5527</strain>
    </source>
</reference>
<evidence type="ECO:0000313" key="2">
    <source>
        <dbReference type="EMBL" id="OQO07343.1"/>
    </source>
</evidence>
<dbReference type="EMBL" id="NAJO01000014">
    <property type="protein sequence ID" value="OQO07343.1"/>
    <property type="molecule type" value="Genomic_DNA"/>
</dbReference>
<name>A0A1V8T7F2_9PEZI</name>
<comment type="caution">
    <text evidence="2">The sequence shown here is derived from an EMBL/GenBank/DDBJ whole genome shotgun (WGS) entry which is preliminary data.</text>
</comment>
<dbReference type="Proteomes" id="UP000192596">
    <property type="component" value="Unassembled WGS sequence"/>
</dbReference>
<feature type="transmembrane region" description="Helical" evidence="1">
    <location>
        <begin position="146"/>
        <end position="172"/>
    </location>
</feature>